<dbReference type="CDD" id="cd01293">
    <property type="entry name" value="Bact_CD"/>
    <property type="match status" value="1"/>
</dbReference>
<dbReference type="InterPro" id="IPR013108">
    <property type="entry name" value="Amidohydro_3"/>
</dbReference>
<evidence type="ECO:0000313" key="5">
    <source>
        <dbReference type="Proteomes" id="UP000053681"/>
    </source>
</evidence>
<reference evidence="4 5" key="1">
    <citation type="submission" date="2015-11" db="EMBL/GenBank/DDBJ databases">
        <title>Bacillus caseinolyticus sp nov.</title>
        <authorList>
            <person name="Dastager S.G."/>
            <person name="Mawlankar R."/>
        </authorList>
    </citation>
    <scope>NUCLEOTIDE SEQUENCE [LARGE SCALE GENOMIC DNA]</scope>
    <source>
        <strain evidence="4 5">SGD-V-76</strain>
    </source>
</reference>
<dbReference type="FunFam" id="3.20.20.140:FF:000019">
    <property type="entry name" value="Cytosine deaminase"/>
    <property type="match status" value="1"/>
</dbReference>
<proteinExistence type="predicted"/>
<dbReference type="AlphaFoldDB" id="A0A0V8JNN6"/>
<dbReference type="InterPro" id="IPR052349">
    <property type="entry name" value="Metallo-hydrolase_Enzymes"/>
</dbReference>
<keyword evidence="5" id="KW-1185">Reference proteome</keyword>
<dbReference type="GO" id="GO:0004131">
    <property type="term" value="F:cytosine deaminase activity"/>
    <property type="evidence" value="ECO:0007669"/>
    <property type="project" value="TreeGrafter"/>
</dbReference>
<keyword evidence="2 4" id="KW-0378">Hydrolase</keyword>
<dbReference type="GO" id="GO:0006209">
    <property type="term" value="P:cytosine catabolic process"/>
    <property type="evidence" value="ECO:0007669"/>
    <property type="project" value="TreeGrafter"/>
</dbReference>
<dbReference type="PANTHER" id="PTHR32027:SF0">
    <property type="entry name" value="CYTOSINE DEAMINASE"/>
    <property type="match status" value="1"/>
</dbReference>
<comment type="caution">
    <text evidence="4">The sequence shown here is derived from an EMBL/GenBank/DDBJ whole genome shotgun (WGS) entry which is preliminary data.</text>
</comment>
<sequence length="441" mass="49302">MLHLVNVRLPLIHDHALFEVKITDGIYTSIVLQNGYMEDDEFEELHADVLGKETALDAQGRVMLPGFVDMHMHLDKAHSLPQVPNLSGTLSEAVENYASSIALFSEEEIRQRIVKTALQALANGTTAIRTHIDFNCLLEEDILFRGLQAAADARDELSPYMEIQLVPLFGSVNTHDDYIMRKVERAAELGIDAIGGCPHLASHPNEDIDALFTLAKKYDLPLDLHIDESDNPNIDTIIYLAEQTIAHKMEGKVVAGHLCSLAGMDEEKVQKILTLIRDAKIGAVTLPAANLYLQGREDRGIIRRGVTRIKELQKSAIPVATASDNVHDPFHPFGKADLLQIGLLTGYVAHMGSPEEQKQLLRMITSIPARLIGKRKYGIEEGNEANFVLLNVQSMPEIWTEIPETRFVYVQKRWVSVKETHQRLADHNLTALWKENQLLIG</sequence>
<dbReference type="GO" id="GO:0035888">
    <property type="term" value="F:isoguanine deaminase activity"/>
    <property type="evidence" value="ECO:0007669"/>
    <property type="project" value="TreeGrafter"/>
</dbReference>
<dbReference type="RefSeq" id="WP_062686589.1">
    <property type="nucleotide sequence ID" value="NZ_KQ758636.1"/>
</dbReference>
<evidence type="ECO:0000256" key="2">
    <source>
        <dbReference type="ARBA" id="ARBA00022801"/>
    </source>
</evidence>
<dbReference type="SUPFAM" id="SSF51338">
    <property type="entry name" value="Composite domain of metallo-dependent hydrolases"/>
    <property type="match status" value="1"/>
</dbReference>
<dbReference type="InterPro" id="IPR032466">
    <property type="entry name" value="Metal_Hydrolase"/>
</dbReference>
<feature type="domain" description="Amidohydrolase 3" evidence="3">
    <location>
        <begin position="56"/>
        <end position="99"/>
    </location>
</feature>
<dbReference type="PANTHER" id="PTHR32027">
    <property type="entry name" value="CYTOSINE DEAMINASE"/>
    <property type="match status" value="1"/>
</dbReference>
<evidence type="ECO:0000259" key="3">
    <source>
        <dbReference type="Pfam" id="PF07969"/>
    </source>
</evidence>
<dbReference type="Proteomes" id="UP000053681">
    <property type="component" value="Unassembled WGS sequence"/>
</dbReference>
<name>A0A0V8JNN6_9BACI</name>
<evidence type="ECO:0000256" key="1">
    <source>
        <dbReference type="ARBA" id="ARBA00022723"/>
    </source>
</evidence>
<evidence type="ECO:0000313" key="4">
    <source>
        <dbReference type="EMBL" id="KSU88674.1"/>
    </source>
</evidence>
<protein>
    <submittedName>
        <fullName evidence="4">Amidohydrolase</fullName>
    </submittedName>
</protein>
<organism evidence="4 5">
    <name type="scientific">Priestia veravalensis</name>
    <dbReference type="NCBI Taxonomy" id="1414648"/>
    <lineage>
        <taxon>Bacteria</taxon>
        <taxon>Bacillati</taxon>
        <taxon>Bacillota</taxon>
        <taxon>Bacilli</taxon>
        <taxon>Bacillales</taxon>
        <taxon>Bacillaceae</taxon>
        <taxon>Priestia</taxon>
    </lineage>
</organism>
<keyword evidence="1" id="KW-0479">Metal-binding</keyword>
<gene>
    <name evidence="4" type="ORF">AS180_06740</name>
</gene>
<dbReference type="GO" id="GO:0046872">
    <property type="term" value="F:metal ion binding"/>
    <property type="evidence" value="ECO:0007669"/>
    <property type="project" value="UniProtKB-KW"/>
</dbReference>
<feature type="domain" description="Amidohydrolase 3" evidence="3">
    <location>
        <begin position="200"/>
        <end position="392"/>
    </location>
</feature>
<dbReference type="EMBL" id="LNQP01000017">
    <property type="protein sequence ID" value="KSU88674.1"/>
    <property type="molecule type" value="Genomic_DNA"/>
</dbReference>
<accession>A0A0V8JNN6</accession>
<dbReference type="InterPro" id="IPR011059">
    <property type="entry name" value="Metal-dep_hydrolase_composite"/>
</dbReference>
<dbReference type="Gene3D" id="3.20.20.140">
    <property type="entry name" value="Metal-dependent hydrolases"/>
    <property type="match status" value="1"/>
</dbReference>
<dbReference type="SUPFAM" id="SSF51556">
    <property type="entry name" value="Metallo-dependent hydrolases"/>
    <property type="match status" value="1"/>
</dbReference>
<dbReference type="Pfam" id="PF07969">
    <property type="entry name" value="Amidohydro_3"/>
    <property type="match status" value="2"/>
</dbReference>
<dbReference type="Gene3D" id="2.30.40.10">
    <property type="entry name" value="Urease, subunit C, domain 1"/>
    <property type="match status" value="1"/>
</dbReference>